<proteinExistence type="predicted"/>
<dbReference type="InterPro" id="IPR049945">
    <property type="entry name" value="AAA_22"/>
</dbReference>
<feature type="domain" description="ORC1/DEAH AAA+ ATPase" evidence="1">
    <location>
        <begin position="36"/>
        <end position="158"/>
    </location>
</feature>
<gene>
    <name evidence="2" type="ORF">EAO74_05375</name>
</gene>
<dbReference type="PANTHER" id="PTHR35894">
    <property type="entry name" value="GENERAL SECRETION PATHWAY PROTEIN A-RELATED"/>
    <property type="match status" value="1"/>
</dbReference>
<dbReference type="PANTHER" id="PTHR35894:SF1">
    <property type="entry name" value="PHOSPHORIBULOKINASE _ URIDINE KINASE FAMILY"/>
    <property type="match status" value="1"/>
</dbReference>
<dbReference type="GO" id="GO:0016887">
    <property type="term" value="F:ATP hydrolysis activity"/>
    <property type="evidence" value="ECO:0007669"/>
    <property type="project" value="InterPro"/>
</dbReference>
<dbReference type="GO" id="GO:0005524">
    <property type="term" value="F:ATP binding"/>
    <property type="evidence" value="ECO:0007669"/>
    <property type="project" value="UniProtKB-KW"/>
</dbReference>
<keyword evidence="2" id="KW-0067">ATP-binding</keyword>
<organism evidence="2">
    <name type="scientific">Streptomyces sp. gb1(2016)</name>
    <dbReference type="NCBI Taxonomy" id="1828321"/>
    <lineage>
        <taxon>Bacteria</taxon>
        <taxon>Bacillati</taxon>
        <taxon>Actinomycetota</taxon>
        <taxon>Actinomycetes</taxon>
        <taxon>Kitasatosporales</taxon>
        <taxon>Streptomycetaceae</taxon>
        <taxon>Streptomyces</taxon>
    </lineage>
</organism>
<dbReference type="RefSeq" id="WP_147982840.1">
    <property type="nucleotide sequence ID" value="NZ_RDBM01000021.1"/>
</dbReference>
<sequence length="248" mass="27968">MTAATYQYVDLPDASVVTTRALLTARENIADTVAARAMMCIHGGAGFGKTLAVNTCLRALEPADEDVRKITFRARPTARAVRYELFTALDLAGEPPRHPSEFDRLLKTALAERPRTFLVDEAQWLNGEAFEYFRYLWDEPSTQLAIIFVGGAGCHTVLRREPMLSSRVFIWQQFTRLTPDEVLEVIPLFHPVWADASPEDITFADQHAAHGNFRAWAQLTAHTRTALARTGRPRVDQELLRWAFSRLA</sequence>
<dbReference type="AlphaFoldDB" id="A0A652LAA3"/>
<name>A0A652LAA3_9ACTN</name>
<dbReference type="InterPro" id="IPR027417">
    <property type="entry name" value="P-loop_NTPase"/>
</dbReference>
<protein>
    <submittedName>
        <fullName evidence="2">ATP-binding protein</fullName>
    </submittedName>
</protein>
<keyword evidence="2" id="KW-0547">Nucleotide-binding</keyword>
<dbReference type="EMBL" id="RDBM01000021">
    <property type="protein sequence ID" value="TXS32776.1"/>
    <property type="molecule type" value="Genomic_DNA"/>
</dbReference>
<comment type="caution">
    <text evidence="2">The sequence shown here is derived from an EMBL/GenBank/DDBJ whole genome shotgun (WGS) entry which is preliminary data.</text>
</comment>
<reference evidence="2" key="1">
    <citation type="submission" date="2018-10" db="EMBL/GenBank/DDBJ databases">
        <authorList>
            <person name="Hariharan J."/>
            <person name="Choudoir M.J."/>
            <person name="Diebold P."/>
            <person name="Panke-Buisse K."/>
            <person name="Campbell A.N."/>
            <person name="Buckley D.H."/>
        </authorList>
    </citation>
    <scope>NUCLEOTIDE SEQUENCE</scope>
    <source>
        <strain evidence="2">Gb1</strain>
    </source>
</reference>
<dbReference type="Gene3D" id="3.40.50.300">
    <property type="entry name" value="P-loop containing nucleotide triphosphate hydrolases"/>
    <property type="match status" value="1"/>
</dbReference>
<evidence type="ECO:0000259" key="1">
    <source>
        <dbReference type="Pfam" id="PF13401"/>
    </source>
</evidence>
<dbReference type="InterPro" id="IPR052026">
    <property type="entry name" value="ExeA_AAA_ATPase_DNA-bind"/>
</dbReference>
<dbReference type="Pfam" id="PF13401">
    <property type="entry name" value="AAA_22"/>
    <property type="match status" value="1"/>
</dbReference>
<dbReference type="SUPFAM" id="SSF52540">
    <property type="entry name" value="P-loop containing nucleoside triphosphate hydrolases"/>
    <property type="match status" value="1"/>
</dbReference>
<evidence type="ECO:0000313" key="2">
    <source>
        <dbReference type="EMBL" id="TXS32776.1"/>
    </source>
</evidence>
<accession>A0A652LAA3</accession>